<dbReference type="PANTHER" id="PTHR30461">
    <property type="entry name" value="DNA-INVERTASE FROM LAMBDOID PROPHAGE"/>
    <property type="match status" value="1"/>
</dbReference>
<accession>A0ABS1HNU0</accession>
<dbReference type="RefSeq" id="WP_200466129.1">
    <property type="nucleotide sequence ID" value="NZ_JAENRR010000046.1"/>
</dbReference>
<dbReference type="Proteomes" id="UP000605676">
    <property type="component" value="Unassembled WGS sequence"/>
</dbReference>
<feature type="domain" description="Resolvase/invertase-type recombinase catalytic" evidence="5">
    <location>
        <begin position="1"/>
        <end position="139"/>
    </location>
</feature>
<keyword evidence="7" id="KW-1185">Reference proteome</keyword>
<dbReference type="PANTHER" id="PTHR30461:SF2">
    <property type="entry name" value="SERINE RECOMBINASE PINE-RELATED"/>
    <property type="match status" value="1"/>
</dbReference>
<dbReference type="PROSITE" id="PS00397">
    <property type="entry name" value="RECOMBINASES_1"/>
    <property type="match status" value="1"/>
</dbReference>
<dbReference type="EMBL" id="JAENRR010000046">
    <property type="protein sequence ID" value="MBK3518908.1"/>
    <property type="molecule type" value="Genomic_DNA"/>
</dbReference>
<dbReference type="InterPro" id="IPR036162">
    <property type="entry name" value="Resolvase-like_N_sf"/>
</dbReference>
<comment type="caution">
    <text evidence="6">The sequence shown here is derived from an EMBL/GenBank/DDBJ whole genome shotgun (WGS) entry which is preliminary data.</text>
</comment>
<organism evidence="6 7">
    <name type="scientific">Carboxylicivirga marina</name>
    <dbReference type="NCBI Taxonomy" id="2800988"/>
    <lineage>
        <taxon>Bacteria</taxon>
        <taxon>Pseudomonadati</taxon>
        <taxon>Bacteroidota</taxon>
        <taxon>Bacteroidia</taxon>
        <taxon>Marinilabiliales</taxon>
        <taxon>Marinilabiliaceae</taxon>
        <taxon>Carboxylicivirga</taxon>
    </lineage>
</organism>
<dbReference type="InterPro" id="IPR006118">
    <property type="entry name" value="Recombinase_CS"/>
</dbReference>
<dbReference type="Pfam" id="PF00239">
    <property type="entry name" value="Resolvase"/>
    <property type="match status" value="1"/>
</dbReference>
<reference evidence="6 7" key="1">
    <citation type="submission" date="2021-01" db="EMBL/GenBank/DDBJ databases">
        <title>Carboxyliciviraga sp.nov., isolated from coastal sediments.</title>
        <authorList>
            <person name="Lu D."/>
            <person name="Zhang T."/>
        </authorList>
    </citation>
    <scope>NUCLEOTIDE SEQUENCE [LARGE SCALE GENOMIC DNA]</scope>
    <source>
        <strain evidence="6 7">N1Y132</strain>
    </source>
</reference>
<evidence type="ECO:0000313" key="6">
    <source>
        <dbReference type="EMBL" id="MBK3518908.1"/>
    </source>
</evidence>
<dbReference type="PROSITE" id="PS51736">
    <property type="entry name" value="RECOMBINASES_3"/>
    <property type="match status" value="1"/>
</dbReference>
<evidence type="ECO:0000256" key="2">
    <source>
        <dbReference type="ARBA" id="ARBA00023125"/>
    </source>
</evidence>
<keyword evidence="1" id="KW-0229">DNA integration</keyword>
<dbReference type="InterPro" id="IPR050639">
    <property type="entry name" value="SSR_resolvase"/>
</dbReference>
<evidence type="ECO:0000313" key="7">
    <source>
        <dbReference type="Proteomes" id="UP000605676"/>
    </source>
</evidence>
<name>A0ABS1HNU0_9BACT</name>
<keyword evidence="3" id="KW-0233">DNA recombination</keyword>
<evidence type="ECO:0000256" key="1">
    <source>
        <dbReference type="ARBA" id="ARBA00022908"/>
    </source>
</evidence>
<dbReference type="InterPro" id="IPR006119">
    <property type="entry name" value="Resolv_N"/>
</dbReference>
<gene>
    <name evidence="6" type="ORF">JIV24_16290</name>
</gene>
<feature type="active site" description="O-(5'-phospho-DNA)-serine intermediate" evidence="4">
    <location>
        <position position="9"/>
    </location>
</feature>
<evidence type="ECO:0000256" key="3">
    <source>
        <dbReference type="ARBA" id="ARBA00023172"/>
    </source>
</evidence>
<dbReference type="SMART" id="SM00857">
    <property type="entry name" value="Resolvase"/>
    <property type="match status" value="1"/>
</dbReference>
<proteinExistence type="predicted"/>
<dbReference type="CDD" id="cd03768">
    <property type="entry name" value="SR_ResInv"/>
    <property type="match status" value="1"/>
</dbReference>
<protein>
    <submittedName>
        <fullName evidence="6">Recombinase family protein</fullName>
    </submittedName>
</protein>
<dbReference type="Gene3D" id="3.40.50.1390">
    <property type="entry name" value="Resolvase, N-terminal catalytic domain"/>
    <property type="match status" value="1"/>
</dbReference>
<dbReference type="SUPFAM" id="SSF53041">
    <property type="entry name" value="Resolvase-like"/>
    <property type="match status" value="1"/>
</dbReference>
<evidence type="ECO:0000256" key="4">
    <source>
        <dbReference type="PROSITE-ProRule" id="PRU10137"/>
    </source>
</evidence>
<keyword evidence="2" id="KW-0238">DNA-binding</keyword>
<evidence type="ECO:0000259" key="5">
    <source>
        <dbReference type="PROSITE" id="PS51736"/>
    </source>
</evidence>
<sequence>MKATYIRVSTAKQNTEVQELKQVGKVYIDRIMGITPFEERPEGSKLLKDIVIGRITHVYVVRLDRLGRNALDILKTIQLFKEYECQLTIQSMGLNLFESGKVNKTFMLMAGLYAQIAEQQREEIKEKTQEGIELAKKRGVYRGRKQGTAETPEQVLTKYKDVANCLRSGMSLAKTVETTGKTKPTVIKVKKLLSLDS</sequence>